<protein>
    <recommendedName>
        <fullName evidence="8">Inner membrane protein CbrB</fullName>
    </recommendedName>
</protein>
<dbReference type="AlphaFoldDB" id="A0A370R4N7"/>
<dbReference type="InterPro" id="IPR036259">
    <property type="entry name" value="MFS_trans_sf"/>
</dbReference>
<keyword evidence="2" id="KW-1003">Cell membrane</keyword>
<keyword evidence="11" id="KW-1185">Reference proteome</keyword>
<feature type="transmembrane region" description="Helical" evidence="9">
    <location>
        <begin position="12"/>
        <end position="34"/>
    </location>
</feature>
<dbReference type="Pfam" id="PF26516">
    <property type="entry name" value="CBRB"/>
    <property type="match status" value="1"/>
</dbReference>
<evidence type="ECO:0000256" key="1">
    <source>
        <dbReference type="ARBA" id="ARBA00004429"/>
    </source>
</evidence>
<gene>
    <name evidence="10" type="ORF">C8D90_101836</name>
</gene>
<evidence type="ECO:0000256" key="6">
    <source>
        <dbReference type="ARBA" id="ARBA00023136"/>
    </source>
</evidence>
<dbReference type="RefSeq" id="WP_115457111.1">
    <property type="nucleotide sequence ID" value="NZ_QRAP01000001.1"/>
</dbReference>
<comment type="similarity">
    <text evidence="7">Belongs to the CbrB family.</text>
</comment>
<feature type="transmembrane region" description="Helical" evidence="9">
    <location>
        <begin position="75"/>
        <end position="94"/>
    </location>
</feature>
<keyword evidence="3" id="KW-0997">Cell inner membrane</keyword>
<comment type="subcellular location">
    <subcellularLocation>
        <location evidence="1">Cell inner membrane</location>
        <topology evidence="1">Multi-pass membrane protein</topology>
    </subcellularLocation>
</comment>
<evidence type="ECO:0000256" key="3">
    <source>
        <dbReference type="ARBA" id="ARBA00022519"/>
    </source>
</evidence>
<dbReference type="Proteomes" id="UP000254848">
    <property type="component" value="Unassembled WGS sequence"/>
</dbReference>
<keyword evidence="4 9" id="KW-0812">Transmembrane</keyword>
<keyword evidence="5 9" id="KW-1133">Transmembrane helix</keyword>
<evidence type="ECO:0000256" key="8">
    <source>
        <dbReference type="ARBA" id="ARBA00093791"/>
    </source>
</evidence>
<reference evidence="10 11" key="1">
    <citation type="submission" date="2018-07" db="EMBL/GenBank/DDBJ databases">
        <title>Genomic Encyclopedia of Type Strains, Phase IV (KMG-IV): sequencing the most valuable type-strain genomes for metagenomic binning, comparative biology and taxonomic classification.</title>
        <authorList>
            <person name="Goeker M."/>
        </authorList>
    </citation>
    <scope>NUCLEOTIDE SEQUENCE [LARGE SCALE GENOMIC DNA]</scope>
    <source>
        <strain evidence="10 11">DSM 103736</strain>
    </source>
</reference>
<evidence type="ECO:0000313" key="11">
    <source>
        <dbReference type="Proteomes" id="UP000254848"/>
    </source>
</evidence>
<evidence type="ECO:0000256" key="9">
    <source>
        <dbReference type="SAM" id="Phobius"/>
    </source>
</evidence>
<feature type="transmembrane region" description="Helical" evidence="9">
    <location>
        <begin position="106"/>
        <end position="125"/>
    </location>
</feature>
<evidence type="ECO:0000256" key="5">
    <source>
        <dbReference type="ARBA" id="ARBA00022989"/>
    </source>
</evidence>
<evidence type="ECO:0000313" key="10">
    <source>
        <dbReference type="EMBL" id="RDK97388.1"/>
    </source>
</evidence>
<dbReference type="SUPFAM" id="SSF103473">
    <property type="entry name" value="MFS general substrate transporter"/>
    <property type="match status" value="1"/>
</dbReference>
<dbReference type="InterPro" id="IPR058975">
    <property type="entry name" value="CbrB"/>
</dbReference>
<sequence>MKSRLSSLDQACYFCLLGPAIGLGLLLALVMFRTPAQAPAIYLTALPIAYLLGAAPAFLTGMLSGRLPERRGKSLLVAALGALIFVLTILALLLATDLTRNPLPGTLAACAIIGFITAFSAYWLVNKLPALNL</sequence>
<proteinExistence type="inferred from homology"/>
<accession>A0A370R4N7</accession>
<dbReference type="EMBL" id="QRAP01000001">
    <property type="protein sequence ID" value="RDK97388.1"/>
    <property type="molecule type" value="Genomic_DNA"/>
</dbReference>
<evidence type="ECO:0000256" key="2">
    <source>
        <dbReference type="ARBA" id="ARBA00022475"/>
    </source>
</evidence>
<keyword evidence="6 9" id="KW-0472">Membrane</keyword>
<evidence type="ECO:0000256" key="4">
    <source>
        <dbReference type="ARBA" id="ARBA00022692"/>
    </source>
</evidence>
<organism evidence="10 11">
    <name type="scientific">Enterobacillus tribolii</name>
    <dbReference type="NCBI Taxonomy" id="1487935"/>
    <lineage>
        <taxon>Bacteria</taxon>
        <taxon>Pseudomonadati</taxon>
        <taxon>Pseudomonadota</taxon>
        <taxon>Gammaproteobacteria</taxon>
        <taxon>Enterobacterales</taxon>
        <taxon>Hafniaceae</taxon>
        <taxon>Enterobacillus</taxon>
    </lineage>
</organism>
<name>A0A370R4N7_9GAMM</name>
<comment type="caution">
    <text evidence="10">The sequence shown here is derived from an EMBL/GenBank/DDBJ whole genome shotgun (WGS) entry which is preliminary data.</text>
</comment>
<feature type="transmembrane region" description="Helical" evidence="9">
    <location>
        <begin position="40"/>
        <end position="63"/>
    </location>
</feature>
<evidence type="ECO:0000256" key="7">
    <source>
        <dbReference type="ARBA" id="ARBA00093772"/>
    </source>
</evidence>